<dbReference type="InterPro" id="IPR021130">
    <property type="entry name" value="PRib-ATP_PPHydrolase-like"/>
</dbReference>
<name>A0A6J5KM86_9CAUD</name>
<dbReference type="InterPro" id="IPR023292">
    <property type="entry name" value="NTP_PyroPHydrolase-like_dom_sf"/>
</dbReference>
<dbReference type="EMBL" id="LR796164">
    <property type="protein sequence ID" value="CAB4122272.1"/>
    <property type="molecule type" value="Genomic_DNA"/>
</dbReference>
<evidence type="ECO:0000313" key="1">
    <source>
        <dbReference type="EMBL" id="CAB4122272.1"/>
    </source>
</evidence>
<dbReference type="Pfam" id="PF01503">
    <property type="entry name" value="PRA-PH"/>
    <property type="match status" value="1"/>
</dbReference>
<accession>A0A6J5KM86</accession>
<organism evidence="1">
    <name type="scientific">uncultured Caudovirales phage</name>
    <dbReference type="NCBI Taxonomy" id="2100421"/>
    <lineage>
        <taxon>Viruses</taxon>
        <taxon>Duplodnaviria</taxon>
        <taxon>Heunggongvirae</taxon>
        <taxon>Uroviricota</taxon>
        <taxon>Caudoviricetes</taxon>
        <taxon>Peduoviridae</taxon>
        <taxon>Maltschvirus</taxon>
        <taxon>Maltschvirus maltsch</taxon>
    </lineage>
</organism>
<dbReference type="GO" id="GO:0016787">
    <property type="term" value="F:hydrolase activity"/>
    <property type="evidence" value="ECO:0007669"/>
    <property type="project" value="UniProtKB-KW"/>
</dbReference>
<dbReference type="InterPro" id="IPR033653">
    <property type="entry name" value="NTP-PPase_DR2231-like"/>
</dbReference>
<reference evidence="1" key="1">
    <citation type="submission" date="2020-04" db="EMBL/GenBank/DDBJ databases">
        <authorList>
            <person name="Chiriac C."/>
            <person name="Salcher M."/>
            <person name="Ghai R."/>
            <person name="Kavagutti S V."/>
        </authorList>
    </citation>
    <scope>NUCLEOTIDE SEQUENCE</scope>
</reference>
<keyword evidence="1" id="KW-0378">Hydrolase</keyword>
<dbReference type="Gene3D" id="1.10.3420.10">
    <property type="entry name" value="putative ntp pyrophosphohydrolase like domain"/>
    <property type="match status" value="1"/>
</dbReference>
<sequence>MSNLIFQDQRSFMRYFNQEPGDKTAKLYKSLCDEEYGELQAAWQALQDRPCVEHVTEVADACIDLIYVAIGLMHGLGLEPAQALWDEVHRSNIDKLKHPCLVCEQFGVEEIDGSGDPAQCPACKGQGHVYEVRLREDGKVLKPAGWRAPELQAIIERMTVEA</sequence>
<gene>
    <name evidence="1" type="ORF">UFOVP36_6</name>
</gene>
<proteinExistence type="predicted"/>
<protein>
    <submittedName>
        <fullName evidence="1">NTP pyrophosphohydrolase, DR2231-like</fullName>
    </submittedName>
</protein>
<dbReference type="CDD" id="cd11530">
    <property type="entry name" value="NTP-PPase_DR2231_like"/>
    <property type="match status" value="1"/>
</dbReference>